<dbReference type="InterPro" id="IPR010071">
    <property type="entry name" value="AA_adenyl_dom"/>
</dbReference>
<dbReference type="CDD" id="cd19544">
    <property type="entry name" value="E-C_NRPS"/>
    <property type="match status" value="1"/>
</dbReference>
<dbReference type="PANTHER" id="PTHR45527">
    <property type="entry name" value="NONRIBOSOMAL PEPTIDE SYNTHETASE"/>
    <property type="match status" value="1"/>
</dbReference>
<dbReference type="Pfam" id="PF00668">
    <property type="entry name" value="Condensation"/>
    <property type="match status" value="2"/>
</dbReference>
<dbReference type="InterPro" id="IPR020802">
    <property type="entry name" value="TesA-like"/>
</dbReference>
<dbReference type="SUPFAM" id="SSF52777">
    <property type="entry name" value="CoA-dependent acyltransferases"/>
    <property type="match status" value="4"/>
</dbReference>
<dbReference type="NCBIfam" id="TIGR01733">
    <property type="entry name" value="AA-adenyl-dom"/>
    <property type="match status" value="2"/>
</dbReference>
<dbReference type="Gene3D" id="1.10.1200.10">
    <property type="entry name" value="ACP-like"/>
    <property type="match status" value="1"/>
</dbReference>
<dbReference type="InterPro" id="IPR009081">
    <property type="entry name" value="PP-bd_ACP"/>
</dbReference>
<dbReference type="InterPro" id="IPR029058">
    <property type="entry name" value="AB_hydrolase_fold"/>
</dbReference>
<comment type="caution">
    <text evidence="5">The sequence shown here is derived from an EMBL/GenBank/DDBJ whole genome shotgun (WGS) entry which is preliminary data.</text>
</comment>
<dbReference type="InterPro" id="IPR023213">
    <property type="entry name" value="CAT-like_dom_sf"/>
</dbReference>
<name>A0ABR9FJP3_9GAMM</name>
<reference evidence="5 6" key="1">
    <citation type="submission" date="2020-07" db="EMBL/GenBank/DDBJ databases">
        <title>Halophilic bacteria isolated from french cheeses.</title>
        <authorList>
            <person name="Kothe C.I."/>
            <person name="Farah-Kraiem B."/>
            <person name="Renault P."/>
            <person name="Dridi B."/>
        </authorList>
    </citation>
    <scope>NUCLEOTIDE SEQUENCE [LARGE SCALE GENOMIC DNA]</scope>
    <source>
        <strain evidence="5 6">FME14</strain>
    </source>
</reference>
<sequence length="2483" mass="278101">MSQQVIQRIAERFHQLPDDKRQLVYNKVQSDGMHMRQFPILPLYQNDEALLSYAQQRQWFLWHLNPDSAAYHITGGLQLTGELNSAALNRAFQLLVARHPALRTQFKQRGEQVYQQPLAATKALDFQVLQGHGEQVEALRHELVNKPFDLLTGMLIRVGLFSIAPEKYQLVIVLHHIIADGSSLKLLLSEFVLLYSKLLENHPLNGVSEVTAEQLNSLELPLLPIQYSDFAKWQRDWLAAGELQHQLAFWQTRLGDIHPVLQLQSDNGLGAADTKVNQCAYERWQLPLQLTEQLQQFTQQYHVSYFMVLLTAFEILLHRYSGQEHIRVGTPIANRQRPETANVVGLFVNTQVQDNHFTSRTSAYQVLQQVKEAILDSQEYQDLPFEQLVEALQPQRSVDIHPLFQVMFNHQYGDINQLHQLPNLTVSELPATTEQLQFELVLDAQQTTTGECFLCLSYSLAHLPAEQAKRMREHFNNIVHAMLAQPDIAVGDITLLSDDEVRQWQAWAVNRQVEDTTPVHEKFSRLAVMQPNVAAAVFANERLNYRQLEEKSNQVAHYLQSLEIGCEDRVGVAIQRSMDTVVVLMGILKAGAAFVPLDQDHPAERLAFIVDNSELKAIITHPATLLKVDSLLHGYGDTPSARQACAERIARLPLINLQQLAWHTLPSTALDIKVHPEQLAYMIYTSGSTGHPKGASITHQALSNCLAWMTRQYQPTRQDVVLHKAAFGFDVSCWEIFFPLSSGAQVVIAEPGDQRDPTQLLALIEQHQITISSFAPALLQLFLDQLAGECCASLRHIMCGGEAVPAELFRNTHTVLPYARLNNLYGPTETTIHVTHWPGINDSRTLAPIGTGVSHTHSYILDASLNPVPIGVVGELYIAGIQLARGYFARPDLSAERFVADSILGNGGRMYRTGDLARCNHNAEIEYLGRCDDQVQIRGFRIELGEIEEQLRRIPLVREAKVLVKHNAGGEHIVAYITGNIETTELALKLAEHLPDYMIPSVFVSLDKLPLTANGKIDHKALPEPEWIAAKKYQAPRGAAEVVVARLWSVLLGIEQISRDDNFFSLGGHSLLAIKLMERLRQTGWQAKVKTLFSLPVLKDFAAALEQQESAVQPEFDWLGIAVDCKHITSDMLPLVSLTDEQIDTITQQVVGAVANVQDIYPLTALQSGILFHHLLQERGDTYITPNLLRFANKRLLVDFVAALNQVIARHDILRTCVFWQGLAEPVQVVQRHAEVQLQWLVGDTNFSLDTDTQGLTATARFLNDSVSTTNLRFNIQQAPLLAAIGIQEAKSDTCWLQLPSHHLIMDHTSLEILVQEVHCILVGESERLQPAVPFRRFVALALQQQEDKQQQRAFFSQLLADIDTPTAPYSVLDVQGTGEDIENSHIAVPDELAAQIRSLAVAENVSAAAVFHLAWAMVLQKLTGLNDPVFGTVLFGRAQGGLGVDRAVGMFINTLPIRFRLHQADVRNGLQQAHQVLTNLLAYENASLPEAQACSGITKGTPLFSSLLNYRYSAAADKSQSANTEDLKQQGFLHSFGGQERTNYPIGISIDDFSCGFNLTSQTVTSISSAPLCDYLLKALRYLVQQGQSNKQHICDWSILSPKAWQQQRNWGENSDVYNTDIPVCRQFENQVTKHADNIAMTFQGRHYSFFELNEQANRLAHYLQAQGIGAESRVAVGMWRSAEMVISLLAIMKVGAMYVPLDLEYPVARLAYIISSSRVQLLLCHQPGLTVLNEISTDVPVLIWERIPLSEFAPSNLLQHIHPEQLAYVIYTSGSTGRPKGVAISHRALANCMAWMQAEYQMTRTDAVLHKAPFGFDVSCWEIFWPLSQGGRLVISSPGDHRDPERLITLIAQQQVTIVSFVPAMQQAFIDQVDPQQGCSLRNIMVGGEAVPTELRQRTFAVLPDVKIHNLYGPTEATIHATHWQCNNDQRVTLPIGRGISSTACYVLDEYMHPVPEGIAGELYLAGVGLSRGYLERPDLTAERFVANPFDKSGGRIYRTGDLVRWNHEGLLEYIGRLDDQIKIRGLRIELGEIEAQLASLTYIQKAIVLACKTPLGERLVGYVQSARADLQPEELKALLAKRLPAYMVPSIIVLLKTLPLSPNGKIDSKALPVPKWYDENDYVAPHTELEISLATVWSQVLGEAKVGRLSNFFELGGDSIACMKVVAMLRQQGHNIAVKDMFAVTNLKQLAELMNKQDTYVDTLDDGPIVRLNTELPQATPLFCIHDGFGKVWDYSTLARHLDGQRSVYGLTFQPSALLNERCDFAVLVKQHIEQIRKVQKTGPYRLCGWSLGGVLAHWVAAELQQQGESVEQLLLLDPYSPTKVSGDLTDSANPISQIQTFFSLLLTQQSSAILLQDALIKRAIKEFIGLPVVSDKHIRDLMTVVLLHAATEFKAGYVHLTEHQLYQLYLGFQSLFLSALSLQKLPFFAGHIELFWMQHRVDSDKMWWRAWFNCHNVAERELNVGHFDVVKALQVLEIV</sequence>
<dbReference type="EMBL" id="RRZA01000013">
    <property type="protein sequence ID" value="MBE0457053.1"/>
    <property type="molecule type" value="Genomic_DNA"/>
</dbReference>
<dbReference type="InterPro" id="IPR001242">
    <property type="entry name" value="Condensation_dom"/>
</dbReference>
<keyword evidence="3" id="KW-0597">Phosphoprotein</keyword>
<dbReference type="Gene3D" id="3.40.50.980">
    <property type="match status" value="4"/>
</dbReference>
<organism evidence="5 6">
    <name type="scientific">Pseudoalteromonas prydzensis</name>
    <dbReference type="NCBI Taxonomy" id="182141"/>
    <lineage>
        <taxon>Bacteria</taxon>
        <taxon>Pseudomonadati</taxon>
        <taxon>Pseudomonadota</taxon>
        <taxon>Gammaproteobacteria</taxon>
        <taxon>Alteromonadales</taxon>
        <taxon>Pseudoalteromonadaceae</taxon>
        <taxon>Pseudoalteromonas</taxon>
    </lineage>
</organism>
<dbReference type="Proteomes" id="UP000707245">
    <property type="component" value="Unassembled WGS sequence"/>
</dbReference>
<comment type="cofactor">
    <cofactor evidence="1">
        <name>pantetheine 4'-phosphate</name>
        <dbReference type="ChEBI" id="CHEBI:47942"/>
    </cofactor>
</comment>
<dbReference type="InterPro" id="IPR020845">
    <property type="entry name" value="AMP-binding_CS"/>
</dbReference>
<dbReference type="CDD" id="cd19531">
    <property type="entry name" value="LCL_NRPS-like"/>
    <property type="match status" value="1"/>
</dbReference>
<evidence type="ECO:0000313" key="6">
    <source>
        <dbReference type="Proteomes" id="UP000707245"/>
    </source>
</evidence>
<feature type="domain" description="Carrier" evidence="4">
    <location>
        <begin position="2127"/>
        <end position="2201"/>
    </location>
</feature>
<dbReference type="Pfam" id="PF00550">
    <property type="entry name" value="PP-binding"/>
    <property type="match status" value="2"/>
</dbReference>
<proteinExistence type="predicted"/>
<dbReference type="PROSITE" id="PS00455">
    <property type="entry name" value="AMP_BINDING"/>
    <property type="match status" value="2"/>
</dbReference>
<dbReference type="NCBIfam" id="NF003417">
    <property type="entry name" value="PRK04813.1"/>
    <property type="match status" value="2"/>
</dbReference>
<dbReference type="InterPro" id="IPR025110">
    <property type="entry name" value="AMP-bd_C"/>
</dbReference>
<dbReference type="Gene3D" id="2.30.38.10">
    <property type="entry name" value="Luciferase, Domain 3"/>
    <property type="match status" value="2"/>
</dbReference>
<protein>
    <submittedName>
        <fullName evidence="5">Amino acid adenylation domain-containing protein</fullName>
    </submittedName>
</protein>
<dbReference type="InterPro" id="IPR006162">
    <property type="entry name" value="Ppantetheine_attach_site"/>
</dbReference>
<dbReference type="SUPFAM" id="SSF53474">
    <property type="entry name" value="alpha/beta-Hydrolases"/>
    <property type="match status" value="1"/>
</dbReference>
<evidence type="ECO:0000256" key="3">
    <source>
        <dbReference type="ARBA" id="ARBA00022553"/>
    </source>
</evidence>
<dbReference type="Pfam" id="PF13193">
    <property type="entry name" value="AMP-binding_C"/>
    <property type="match status" value="2"/>
</dbReference>
<evidence type="ECO:0000313" key="5">
    <source>
        <dbReference type="EMBL" id="MBE0457053.1"/>
    </source>
</evidence>
<dbReference type="InterPro" id="IPR045851">
    <property type="entry name" value="AMP-bd_C_sf"/>
</dbReference>
<keyword evidence="6" id="KW-1185">Reference proteome</keyword>
<dbReference type="PROSITE" id="PS00012">
    <property type="entry name" value="PHOSPHOPANTETHEINE"/>
    <property type="match status" value="1"/>
</dbReference>
<dbReference type="CDD" id="cd17646">
    <property type="entry name" value="A_NRPS_AB3403-like"/>
    <property type="match status" value="2"/>
</dbReference>
<dbReference type="Pfam" id="PF00975">
    <property type="entry name" value="Thioesterase"/>
    <property type="match status" value="1"/>
</dbReference>
<dbReference type="Gene3D" id="3.40.50.1820">
    <property type="entry name" value="alpha/beta hydrolase"/>
    <property type="match status" value="1"/>
</dbReference>
<feature type="domain" description="Carrier" evidence="4">
    <location>
        <begin position="1035"/>
        <end position="1109"/>
    </location>
</feature>
<accession>A0ABR9FJP3</accession>
<dbReference type="Pfam" id="PF00501">
    <property type="entry name" value="AMP-binding"/>
    <property type="match status" value="2"/>
</dbReference>
<dbReference type="RefSeq" id="WP_192541097.1">
    <property type="nucleotide sequence ID" value="NZ_RRZA01000013.1"/>
</dbReference>
<dbReference type="InterPro" id="IPR001031">
    <property type="entry name" value="Thioesterase"/>
</dbReference>
<dbReference type="SUPFAM" id="SSF47336">
    <property type="entry name" value="ACP-like"/>
    <property type="match status" value="2"/>
</dbReference>
<dbReference type="Gene3D" id="3.30.559.30">
    <property type="entry name" value="Nonribosomal peptide synthetase, condensation domain"/>
    <property type="match status" value="2"/>
</dbReference>
<gene>
    <name evidence="5" type="ORF">EI167_06210</name>
</gene>
<dbReference type="Gene3D" id="3.30.559.10">
    <property type="entry name" value="Chloramphenicol acetyltransferase-like domain"/>
    <property type="match status" value="2"/>
</dbReference>
<evidence type="ECO:0000256" key="2">
    <source>
        <dbReference type="ARBA" id="ARBA00022450"/>
    </source>
</evidence>
<evidence type="ECO:0000256" key="1">
    <source>
        <dbReference type="ARBA" id="ARBA00001957"/>
    </source>
</evidence>
<dbReference type="InterPro" id="IPR036736">
    <property type="entry name" value="ACP-like_sf"/>
</dbReference>
<dbReference type="Gene3D" id="3.30.300.30">
    <property type="match status" value="2"/>
</dbReference>
<keyword evidence="2" id="KW-0596">Phosphopantetheine</keyword>
<dbReference type="PANTHER" id="PTHR45527:SF1">
    <property type="entry name" value="FATTY ACID SYNTHASE"/>
    <property type="match status" value="1"/>
</dbReference>
<dbReference type="PROSITE" id="PS50075">
    <property type="entry name" value="CARRIER"/>
    <property type="match status" value="2"/>
</dbReference>
<dbReference type="SMART" id="SM00824">
    <property type="entry name" value="PKS_TE"/>
    <property type="match status" value="1"/>
</dbReference>
<dbReference type="SUPFAM" id="SSF56801">
    <property type="entry name" value="Acetyl-CoA synthetase-like"/>
    <property type="match status" value="2"/>
</dbReference>
<evidence type="ECO:0000259" key="4">
    <source>
        <dbReference type="PROSITE" id="PS50075"/>
    </source>
</evidence>
<dbReference type="InterPro" id="IPR000873">
    <property type="entry name" value="AMP-dep_synth/lig_dom"/>
</dbReference>